<dbReference type="SUPFAM" id="SSF46785">
    <property type="entry name" value="Winged helix' DNA-binding domain"/>
    <property type="match status" value="1"/>
</dbReference>
<dbReference type="InterPro" id="IPR000944">
    <property type="entry name" value="Tscrpt_reg_Rrf2"/>
</dbReference>
<sequence>MKLPETTEWALHTAAVLAQLPADSTISGAQLAEHFGVPNPYLSKQLAKLVRGGILTGSTGPRGGFRLARPASQITLLDVVAAVDGVSDPYVCRELRQQGRGSARPEDCTRPCALAVAMHRAHEAWLQSLRDVTLGGVIAGLSSDVVAKNRRLLIEDPLPRR</sequence>
<accession>A0ABX1KAX0</accession>
<dbReference type="EMBL" id="JABACI010000001">
    <property type="protein sequence ID" value="NLP83138.1"/>
    <property type="molecule type" value="Genomic_DNA"/>
</dbReference>
<keyword evidence="2" id="KW-1185">Reference proteome</keyword>
<organism evidence="1 2">
    <name type="scientific">Microbacterium salsuginis</name>
    <dbReference type="NCBI Taxonomy" id="2722803"/>
    <lineage>
        <taxon>Bacteria</taxon>
        <taxon>Bacillati</taxon>
        <taxon>Actinomycetota</taxon>
        <taxon>Actinomycetes</taxon>
        <taxon>Micrococcales</taxon>
        <taxon>Microbacteriaceae</taxon>
        <taxon>Microbacterium</taxon>
    </lineage>
</organism>
<comment type="caution">
    <text evidence="1">The sequence shown here is derived from an EMBL/GenBank/DDBJ whole genome shotgun (WGS) entry which is preliminary data.</text>
</comment>
<proteinExistence type="predicted"/>
<protein>
    <submittedName>
        <fullName evidence="1">Rrf2 family transcriptional regulator</fullName>
    </submittedName>
</protein>
<dbReference type="Pfam" id="PF02082">
    <property type="entry name" value="Rrf2"/>
    <property type="match status" value="1"/>
</dbReference>
<dbReference type="Gene3D" id="1.10.10.10">
    <property type="entry name" value="Winged helix-like DNA-binding domain superfamily/Winged helix DNA-binding domain"/>
    <property type="match status" value="1"/>
</dbReference>
<dbReference type="PANTHER" id="PTHR33221:SF13">
    <property type="entry name" value="TRANSCRIPTIONAL REGULATOR-RELATED"/>
    <property type="match status" value="1"/>
</dbReference>
<dbReference type="PANTHER" id="PTHR33221">
    <property type="entry name" value="WINGED HELIX-TURN-HELIX TRANSCRIPTIONAL REGULATOR, RRF2 FAMILY"/>
    <property type="match status" value="1"/>
</dbReference>
<gene>
    <name evidence="1" type="ORF">HF576_04700</name>
</gene>
<reference evidence="1 2" key="1">
    <citation type="submission" date="2020-04" db="EMBL/GenBank/DDBJ databases">
        <title>CFH 90308 Microbacterium sp.</title>
        <authorList>
            <person name="Nie G."/>
            <person name="Ming H."/>
            <person name="Xia T."/>
        </authorList>
    </citation>
    <scope>NUCLEOTIDE SEQUENCE [LARGE SCALE GENOMIC DNA]</scope>
    <source>
        <strain evidence="1 2">CFH 90308</strain>
    </source>
</reference>
<name>A0ABX1KAX0_9MICO</name>
<dbReference type="RefSeq" id="WP_168911577.1">
    <property type="nucleotide sequence ID" value="NZ_JABACI010000001.1"/>
</dbReference>
<evidence type="ECO:0000313" key="1">
    <source>
        <dbReference type="EMBL" id="NLP83138.1"/>
    </source>
</evidence>
<dbReference type="NCBIfam" id="TIGR00738">
    <property type="entry name" value="rrf2_super"/>
    <property type="match status" value="1"/>
</dbReference>
<evidence type="ECO:0000313" key="2">
    <source>
        <dbReference type="Proteomes" id="UP001429745"/>
    </source>
</evidence>
<dbReference type="Proteomes" id="UP001429745">
    <property type="component" value="Unassembled WGS sequence"/>
</dbReference>
<dbReference type="PROSITE" id="PS51197">
    <property type="entry name" value="HTH_RRF2_2"/>
    <property type="match status" value="1"/>
</dbReference>
<dbReference type="InterPro" id="IPR036390">
    <property type="entry name" value="WH_DNA-bd_sf"/>
</dbReference>
<dbReference type="InterPro" id="IPR036388">
    <property type="entry name" value="WH-like_DNA-bd_sf"/>
</dbReference>